<dbReference type="Gene3D" id="3.90.550.10">
    <property type="entry name" value="Spore Coat Polysaccharide Biosynthesis Protein SpsA, Chain A"/>
    <property type="match status" value="1"/>
</dbReference>
<sequence>MSPPKRRFYPLLLLSLSALFLFSYYHSSLPHFSSHTFKSNDTPETHFFNPPQYPNYTPQIFTLTIKVLAFDRFDSISRCLRSLANADYVNDRVNLHVFIDHFKETNGSGNLDEKLEESHRILDFVDKFSWRFGEKFVHYRTGNVGLQAQWLESWWPSSDHEFAFVVEDDLEVSPLYYKFLRGLILNYYYNASNFSPSLYGASLQRPRFVPGKHGNKLQLETGTRLFLYQLVGTWGQLLFPKPWKEFRLWYDKHKAKGIKPILQGMVTTGWYKKMGERIWTPWFIKFIHSRGYFNIYTNFQRERALSVSHRDAGVNYGKTAGPDSNLLDQNSLDFNLLEMQPLNSLKWYDFCFREVLPGRVVRSSDELKSVLYSLQKHKTIILISLFRTSQAVTKNMLCHLEKLDIRNHIFMGPGSDFLLDLARRGYPVIETEMLLNSIRSLRSMDSQGAKTGFIKEILVKAYIIKMCLESKYNSWVIDGNMLPISSDMFSDVQDPGYDFFATKDSELLFVRSSSTSAKIWVDSFIEKAIAKLNSLTGKDSFDRDHGNFGYAVARSLEEKGAKIKMVDEFSFGEKIGMDNGNQTQLREGKKFVFWSSEMGSDFIQRGLQNLGMWEIEEEDSSCTAVVCHQS</sequence>
<protein>
    <submittedName>
        <fullName evidence="1">Uncharacterized protein</fullName>
    </submittedName>
</protein>
<dbReference type="Proteomes" id="UP000195402">
    <property type="component" value="Unassembled WGS sequence"/>
</dbReference>
<dbReference type="AlphaFoldDB" id="A0A200Q5D7"/>
<dbReference type="EMBL" id="MVGT01003023">
    <property type="protein sequence ID" value="OVA05709.1"/>
    <property type="molecule type" value="Genomic_DNA"/>
</dbReference>
<gene>
    <name evidence="1" type="ORF">BVC80_1417g1</name>
</gene>
<reference evidence="1 2" key="1">
    <citation type="journal article" date="2017" name="Mol. Plant">
        <title>The Genome of Medicinal Plant Macleaya cordata Provides New Insights into Benzylisoquinoline Alkaloids Metabolism.</title>
        <authorList>
            <person name="Liu X."/>
            <person name="Liu Y."/>
            <person name="Huang P."/>
            <person name="Ma Y."/>
            <person name="Qing Z."/>
            <person name="Tang Q."/>
            <person name="Cao H."/>
            <person name="Cheng P."/>
            <person name="Zheng Y."/>
            <person name="Yuan Z."/>
            <person name="Zhou Y."/>
            <person name="Liu J."/>
            <person name="Tang Z."/>
            <person name="Zhuo Y."/>
            <person name="Zhang Y."/>
            <person name="Yu L."/>
            <person name="Huang J."/>
            <person name="Yang P."/>
            <person name="Peng Q."/>
            <person name="Zhang J."/>
            <person name="Jiang W."/>
            <person name="Zhang Z."/>
            <person name="Lin K."/>
            <person name="Ro D.K."/>
            <person name="Chen X."/>
            <person name="Xiong X."/>
            <person name="Shang Y."/>
            <person name="Huang S."/>
            <person name="Zeng J."/>
        </authorList>
    </citation>
    <scope>NUCLEOTIDE SEQUENCE [LARGE SCALE GENOMIC DNA]</scope>
    <source>
        <strain evidence="2">cv. BLH2017</strain>
        <tissue evidence="1">Root</tissue>
    </source>
</reference>
<dbReference type="PANTHER" id="PTHR33604:SF3">
    <property type="entry name" value="OSJNBA0004B13.7 PROTEIN"/>
    <property type="match status" value="1"/>
</dbReference>
<organism evidence="1 2">
    <name type="scientific">Macleaya cordata</name>
    <name type="common">Five-seeded plume-poppy</name>
    <name type="synonym">Bocconia cordata</name>
    <dbReference type="NCBI Taxonomy" id="56857"/>
    <lineage>
        <taxon>Eukaryota</taxon>
        <taxon>Viridiplantae</taxon>
        <taxon>Streptophyta</taxon>
        <taxon>Embryophyta</taxon>
        <taxon>Tracheophyta</taxon>
        <taxon>Spermatophyta</taxon>
        <taxon>Magnoliopsida</taxon>
        <taxon>Ranunculales</taxon>
        <taxon>Papaveraceae</taxon>
        <taxon>Papaveroideae</taxon>
        <taxon>Macleaya</taxon>
    </lineage>
</organism>
<dbReference type="OMA" id="ESNFSPM"/>
<dbReference type="STRING" id="56857.A0A200Q5D7"/>
<dbReference type="FunCoup" id="A0A200Q5D7">
    <property type="interactions" value="2087"/>
</dbReference>
<accession>A0A200Q5D7</accession>
<proteinExistence type="predicted"/>
<keyword evidence="2" id="KW-1185">Reference proteome</keyword>
<dbReference type="OrthoDB" id="2020070at2759"/>
<evidence type="ECO:0000313" key="1">
    <source>
        <dbReference type="EMBL" id="OVA05709.1"/>
    </source>
</evidence>
<comment type="caution">
    <text evidence="1">The sequence shown here is derived from an EMBL/GenBank/DDBJ whole genome shotgun (WGS) entry which is preliminary data.</text>
</comment>
<name>A0A200Q5D7_MACCD</name>
<dbReference type="SUPFAM" id="SSF53448">
    <property type="entry name" value="Nucleotide-diphospho-sugar transferases"/>
    <property type="match status" value="1"/>
</dbReference>
<dbReference type="InterPro" id="IPR029044">
    <property type="entry name" value="Nucleotide-diphossugar_trans"/>
</dbReference>
<dbReference type="PANTHER" id="PTHR33604">
    <property type="entry name" value="OSJNBA0004B13.7 PROTEIN"/>
    <property type="match status" value="1"/>
</dbReference>
<dbReference type="InParanoid" id="A0A200Q5D7"/>
<evidence type="ECO:0000313" key="2">
    <source>
        <dbReference type="Proteomes" id="UP000195402"/>
    </source>
</evidence>